<dbReference type="PANTHER" id="PTHR15131">
    <property type="entry name" value="SMALL NUCLEAR RNA ACTIVATING COMPLEX, POLYPEPTIDE 1"/>
    <property type="match status" value="1"/>
</dbReference>
<sequence>MSDDVIVAIGSAKDCENLVEKFLKLGDASFRFADFARVWKESHFELIFWWVEDVEYPKSILLNASESLVSRVGGLYLMYGLYFIQQSKSKIYFTISEYKELMKFSNELKEKEIKEAKFIFQKLFIGKAFLFCACTTPNKYIQMNLKRQSDEDLDIVGNAMDDYEYRLVECKGLSNSLNAVEALHSKYEAIKAQLPELLTTTSAGSNKNFPTELRTTLDTLKAEITKIRSNDVHKRAKSVSCPEEVNQGVIRRRIVNSSFQSETRSRRIPVDVRSMASAKK</sequence>
<reference evidence="1" key="1">
    <citation type="submission" date="2021-11" db="EMBL/GenBank/DDBJ databases">
        <authorList>
            <person name="Schell T."/>
        </authorList>
    </citation>
    <scope>NUCLEOTIDE SEQUENCE</scope>
    <source>
        <strain evidence="1">M5</strain>
    </source>
</reference>
<dbReference type="PANTHER" id="PTHR15131:SF3">
    <property type="entry name" value="SNRNA-ACTIVATING PROTEIN COMPLEX SUBUNIT 1"/>
    <property type="match status" value="1"/>
</dbReference>
<evidence type="ECO:0008006" key="3">
    <source>
        <dbReference type="Google" id="ProtNLM"/>
    </source>
</evidence>
<evidence type="ECO:0000313" key="2">
    <source>
        <dbReference type="Proteomes" id="UP000789390"/>
    </source>
</evidence>
<organism evidence="1 2">
    <name type="scientific">Daphnia galeata</name>
    <dbReference type="NCBI Taxonomy" id="27404"/>
    <lineage>
        <taxon>Eukaryota</taxon>
        <taxon>Metazoa</taxon>
        <taxon>Ecdysozoa</taxon>
        <taxon>Arthropoda</taxon>
        <taxon>Crustacea</taxon>
        <taxon>Branchiopoda</taxon>
        <taxon>Diplostraca</taxon>
        <taxon>Cladocera</taxon>
        <taxon>Anomopoda</taxon>
        <taxon>Daphniidae</taxon>
        <taxon>Daphnia</taxon>
    </lineage>
</organism>
<dbReference type="EMBL" id="CAKKLH010000080">
    <property type="protein sequence ID" value="CAH0102424.1"/>
    <property type="molecule type" value="Genomic_DNA"/>
</dbReference>
<keyword evidence="2" id="KW-1185">Reference proteome</keyword>
<gene>
    <name evidence="1" type="ORF">DGAL_LOCUS4820</name>
</gene>
<dbReference type="GO" id="GO:0042795">
    <property type="term" value="P:snRNA transcription by RNA polymerase II"/>
    <property type="evidence" value="ECO:0007669"/>
    <property type="project" value="TreeGrafter"/>
</dbReference>
<evidence type="ECO:0000313" key="1">
    <source>
        <dbReference type="EMBL" id="CAH0102424.1"/>
    </source>
</evidence>
<dbReference type="AlphaFoldDB" id="A0A8J2WD38"/>
<dbReference type="GO" id="GO:0042796">
    <property type="term" value="P:snRNA transcription by RNA polymerase III"/>
    <property type="evidence" value="ECO:0007669"/>
    <property type="project" value="TreeGrafter"/>
</dbReference>
<comment type="caution">
    <text evidence="1">The sequence shown here is derived from an EMBL/GenBank/DDBJ whole genome shotgun (WGS) entry which is preliminary data.</text>
</comment>
<name>A0A8J2WD38_9CRUS</name>
<dbReference type="OrthoDB" id="6347908at2759"/>
<accession>A0A8J2WD38</accession>
<dbReference type="GO" id="GO:0019185">
    <property type="term" value="C:snRNA-activating protein complex"/>
    <property type="evidence" value="ECO:0007669"/>
    <property type="project" value="TreeGrafter"/>
</dbReference>
<dbReference type="GO" id="GO:0043565">
    <property type="term" value="F:sequence-specific DNA binding"/>
    <property type="evidence" value="ECO:0007669"/>
    <property type="project" value="TreeGrafter"/>
</dbReference>
<dbReference type="InterPro" id="IPR019188">
    <property type="entry name" value="SNAPC1"/>
</dbReference>
<dbReference type="Proteomes" id="UP000789390">
    <property type="component" value="Unassembled WGS sequence"/>
</dbReference>
<dbReference type="Pfam" id="PF09808">
    <property type="entry name" value="SNAPC1"/>
    <property type="match status" value="1"/>
</dbReference>
<proteinExistence type="predicted"/>
<protein>
    <recommendedName>
        <fullName evidence="3">snRNA-activating protein complex subunit 1</fullName>
    </recommendedName>
</protein>